<organism evidence="2 3">
    <name type="scientific">Dawidia cretensis</name>
    <dbReference type="NCBI Taxonomy" id="2782350"/>
    <lineage>
        <taxon>Bacteria</taxon>
        <taxon>Pseudomonadati</taxon>
        <taxon>Bacteroidota</taxon>
        <taxon>Cytophagia</taxon>
        <taxon>Cytophagales</taxon>
        <taxon>Chryseotaleaceae</taxon>
        <taxon>Dawidia</taxon>
    </lineage>
</organism>
<evidence type="ECO:0000313" key="3">
    <source>
        <dbReference type="Proteomes" id="UP001319080"/>
    </source>
</evidence>
<comment type="caution">
    <text evidence="2">The sequence shown here is derived from an EMBL/GenBank/DDBJ whole genome shotgun (WGS) entry which is preliminary data.</text>
</comment>
<accession>A0AAP2DY49</accession>
<gene>
    <name evidence="2" type="ORF">KK062_16215</name>
</gene>
<dbReference type="Pfam" id="PF13490">
    <property type="entry name" value="zf-HC2"/>
    <property type="match status" value="1"/>
</dbReference>
<keyword evidence="3" id="KW-1185">Reference proteome</keyword>
<protein>
    <submittedName>
        <fullName evidence="2">Zf-HC2 domain-containing protein</fullName>
    </submittedName>
</protein>
<evidence type="ECO:0000259" key="1">
    <source>
        <dbReference type="Pfam" id="PF13490"/>
    </source>
</evidence>
<proteinExistence type="predicted"/>
<dbReference type="Proteomes" id="UP001319080">
    <property type="component" value="Unassembled WGS sequence"/>
</dbReference>
<reference evidence="2 3" key="1">
    <citation type="submission" date="2021-05" db="EMBL/GenBank/DDBJ databases">
        <title>A Polyphasic approach of four new species of the genus Ohtaekwangia: Ohtaekwangia histidinii sp. nov., Ohtaekwangia cretensis sp. nov., Ohtaekwangia indiensis sp. nov., Ohtaekwangia reichenbachii sp. nov. from diverse environment.</title>
        <authorList>
            <person name="Octaviana S."/>
        </authorList>
    </citation>
    <scope>NUCLEOTIDE SEQUENCE [LARGE SCALE GENOMIC DNA]</scope>
    <source>
        <strain evidence="2 3">PWU5</strain>
    </source>
</reference>
<dbReference type="AlphaFoldDB" id="A0AAP2DY49"/>
<dbReference type="InterPro" id="IPR027383">
    <property type="entry name" value="Znf_put"/>
</dbReference>
<name>A0AAP2DY49_9BACT</name>
<feature type="domain" description="Putative zinc-finger" evidence="1">
    <location>
        <begin position="17"/>
        <end position="49"/>
    </location>
</feature>
<evidence type="ECO:0000313" key="2">
    <source>
        <dbReference type="EMBL" id="MBT1709790.1"/>
    </source>
</evidence>
<dbReference type="RefSeq" id="WP_254085368.1">
    <property type="nucleotide sequence ID" value="NZ_JAHESE010000016.1"/>
</dbReference>
<dbReference type="EMBL" id="JAHESE010000016">
    <property type="protein sequence ID" value="MBT1709790.1"/>
    <property type="molecule type" value="Genomic_DNA"/>
</dbReference>
<sequence>MDSDKSYMKQDCPEKNECLKKLQAILDGEATPEQRTDFLEHHLEECLPCYKNYHLEVAIRQLLKAKCCQEAPQDLIESIKSKCTEKLSS</sequence>